<dbReference type="InterPro" id="IPR023187">
    <property type="entry name" value="Tscrpt_reg_MarR-type_CS"/>
</dbReference>
<keyword evidence="3" id="KW-0804">Transcription</keyword>
<keyword evidence="2 6" id="KW-0238">DNA-binding</keyword>
<evidence type="ECO:0000259" key="5">
    <source>
        <dbReference type="PROSITE" id="PS50995"/>
    </source>
</evidence>
<dbReference type="EMBL" id="JACHXD010000006">
    <property type="protein sequence ID" value="MBB3119591.1"/>
    <property type="molecule type" value="Genomic_DNA"/>
</dbReference>
<evidence type="ECO:0000256" key="1">
    <source>
        <dbReference type="ARBA" id="ARBA00023015"/>
    </source>
</evidence>
<dbReference type="Proteomes" id="UP000541535">
    <property type="component" value="Unassembled WGS sequence"/>
</dbReference>
<evidence type="ECO:0000256" key="4">
    <source>
        <dbReference type="SAM" id="MobiDB-lite"/>
    </source>
</evidence>
<dbReference type="GO" id="GO:0003677">
    <property type="term" value="F:DNA binding"/>
    <property type="evidence" value="ECO:0007669"/>
    <property type="project" value="UniProtKB-KW"/>
</dbReference>
<dbReference type="InterPro" id="IPR000835">
    <property type="entry name" value="HTH_MarR-typ"/>
</dbReference>
<evidence type="ECO:0000256" key="2">
    <source>
        <dbReference type="ARBA" id="ARBA00023125"/>
    </source>
</evidence>
<dbReference type="InterPro" id="IPR039422">
    <property type="entry name" value="MarR/SlyA-like"/>
</dbReference>
<organism evidence="6 7">
    <name type="scientific">Pseudoduganella violacea</name>
    <dbReference type="NCBI Taxonomy" id="1715466"/>
    <lineage>
        <taxon>Bacteria</taxon>
        <taxon>Pseudomonadati</taxon>
        <taxon>Pseudomonadota</taxon>
        <taxon>Betaproteobacteria</taxon>
        <taxon>Burkholderiales</taxon>
        <taxon>Oxalobacteraceae</taxon>
        <taxon>Telluria group</taxon>
        <taxon>Pseudoduganella</taxon>
    </lineage>
</organism>
<name>A0A7W5BAZ6_9BURK</name>
<dbReference type="PANTHER" id="PTHR33164">
    <property type="entry name" value="TRANSCRIPTIONAL REGULATOR, MARR FAMILY"/>
    <property type="match status" value="1"/>
</dbReference>
<dbReference type="GO" id="GO:0006950">
    <property type="term" value="P:response to stress"/>
    <property type="evidence" value="ECO:0007669"/>
    <property type="project" value="TreeGrafter"/>
</dbReference>
<dbReference type="Pfam" id="PF01047">
    <property type="entry name" value="MarR"/>
    <property type="match status" value="1"/>
</dbReference>
<dbReference type="InterPro" id="IPR036388">
    <property type="entry name" value="WH-like_DNA-bd_sf"/>
</dbReference>
<dbReference type="PROSITE" id="PS01117">
    <property type="entry name" value="HTH_MARR_1"/>
    <property type="match status" value="1"/>
</dbReference>
<feature type="domain" description="HTH marR-type" evidence="5">
    <location>
        <begin position="35"/>
        <end position="171"/>
    </location>
</feature>
<dbReference type="SMART" id="SM00347">
    <property type="entry name" value="HTH_MARR"/>
    <property type="match status" value="1"/>
</dbReference>
<evidence type="ECO:0000313" key="7">
    <source>
        <dbReference type="Proteomes" id="UP000541535"/>
    </source>
</evidence>
<keyword evidence="1" id="KW-0805">Transcription regulation</keyword>
<dbReference type="SUPFAM" id="SSF46785">
    <property type="entry name" value="Winged helix' DNA-binding domain"/>
    <property type="match status" value="1"/>
</dbReference>
<dbReference type="PANTHER" id="PTHR33164:SF43">
    <property type="entry name" value="HTH-TYPE TRANSCRIPTIONAL REPRESSOR YETL"/>
    <property type="match status" value="1"/>
</dbReference>
<dbReference type="PRINTS" id="PR00598">
    <property type="entry name" value="HTHMARR"/>
</dbReference>
<keyword evidence="7" id="KW-1185">Reference proteome</keyword>
<dbReference type="GO" id="GO:0003700">
    <property type="term" value="F:DNA-binding transcription factor activity"/>
    <property type="evidence" value="ECO:0007669"/>
    <property type="project" value="InterPro"/>
</dbReference>
<gene>
    <name evidence="6" type="ORF">FHS03_002643</name>
</gene>
<dbReference type="Gene3D" id="1.10.10.10">
    <property type="entry name" value="Winged helix-like DNA-binding domain superfamily/Winged helix DNA-binding domain"/>
    <property type="match status" value="1"/>
</dbReference>
<dbReference type="PROSITE" id="PS50995">
    <property type="entry name" value="HTH_MARR_2"/>
    <property type="match status" value="1"/>
</dbReference>
<feature type="region of interest" description="Disordered" evidence="4">
    <location>
        <begin position="1"/>
        <end position="20"/>
    </location>
</feature>
<accession>A0A7W5BAZ6</accession>
<proteinExistence type="predicted"/>
<dbReference type="AlphaFoldDB" id="A0A7W5BAZ6"/>
<sequence length="182" mass="20492">MPLNDNPEQERAGDAPAPLPEPVLDLASRLTQDHHQALKLWLRMLSCTVKIENEIRGRLRAQFGITLPRFDLMAQLERYPQGLRMGELSRRMMVTGGNVTGITDQLEQEGLVQRVADPKDGRAFSVMLTPAGRKAFAKMAEVHESWVVELLRDIPGDDKGRLIELLSEMKGHLYARNGKDKP</sequence>
<evidence type="ECO:0000256" key="3">
    <source>
        <dbReference type="ARBA" id="ARBA00023163"/>
    </source>
</evidence>
<reference evidence="6 7" key="1">
    <citation type="submission" date="2020-08" db="EMBL/GenBank/DDBJ databases">
        <title>Genomic Encyclopedia of Type Strains, Phase III (KMG-III): the genomes of soil and plant-associated and newly described type strains.</title>
        <authorList>
            <person name="Whitman W."/>
        </authorList>
    </citation>
    <scope>NUCLEOTIDE SEQUENCE [LARGE SCALE GENOMIC DNA]</scope>
    <source>
        <strain evidence="6 7">CECT 8897</strain>
    </source>
</reference>
<protein>
    <submittedName>
        <fullName evidence="6">DNA-binding MarR family transcriptional regulator</fullName>
    </submittedName>
</protein>
<evidence type="ECO:0000313" key="6">
    <source>
        <dbReference type="EMBL" id="MBB3119591.1"/>
    </source>
</evidence>
<dbReference type="RefSeq" id="WP_183441404.1">
    <property type="nucleotide sequence ID" value="NZ_JACHXD010000006.1"/>
</dbReference>
<dbReference type="InterPro" id="IPR036390">
    <property type="entry name" value="WH_DNA-bd_sf"/>
</dbReference>
<comment type="caution">
    <text evidence="6">The sequence shown here is derived from an EMBL/GenBank/DDBJ whole genome shotgun (WGS) entry which is preliminary data.</text>
</comment>